<evidence type="ECO:0000256" key="3">
    <source>
        <dbReference type="ARBA" id="ARBA00019515"/>
    </source>
</evidence>
<dbReference type="Proteomes" id="UP000553706">
    <property type="component" value="Unassembled WGS sequence"/>
</dbReference>
<dbReference type="RefSeq" id="WP_343062384.1">
    <property type="nucleotide sequence ID" value="NZ_JACHFJ010000009.1"/>
</dbReference>
<evidence type="ECO:0000313" key="10">
    <source>
        <dbReference type="Proteomes" id="UP000553706"/>
    </source>
</evidence>
<dbReference type="AlphaFoldDB" id="A0A840VD08"/>
<comment type="subunit">
    <text evidence="8">The basal body constitutes a major portion of the flagellar organelle and consists of four rings (L,P,S, and M) mounted on a central rod.</text>
</comment>
<evidence type="ECO:0000256" key="6">
    <source>
        <dbReference type="ARBA" id="ARBA00023143"/>
    </source>
</evidence>
<dbReference type="PANTHER" id="PTHR30381:SF0">
    <property type="entry name" value="FLAGELLAR P-RING PROTEIN"/>
    <property type="match status" value="1"/>
</dbReference>
<comment type="function">
    <text evidence="1 8">Assembles around the rod to form the L-ring and probably protects the motor/basal body from shearing forces during rotation.</text>
</comment>
<comment type="similarity">
    <text evidence="8">Belongs to the FlgI family.</text>
</comment>
<dbReference type="GO" id="GO:0071973">
    <property type="term" value="P:bacterial-type flagellum-dependent cell motility"/>
    <property type="evidence" value="ECO:0007669"/>
    <property type="project" value="InterPro"/>
</dbReference>
<keyword evidence="9" id="KW-0969">Cilium</keyword>
<evidence type="ECO:0000256" key="5">
    <source>
        <dbReference type="ARBA" id="ARBA00022764"/>
    </source>
</evidence>
<keyword evidence="10" id="KW-1185">Reference proteome</keyword>
<dbReference type="PRINTS" id="PR01010">
    <property type="entry name" value="FLGPRINGFLGI"/>
</dbReference>
<dbReference type="PANTHER" id="PTHR30381">
    <property type="entry name" value="FLAGELLAR P-RING PERIPLASMIC PROTEIN FLGI"/>
    <property type="match status" value="1"/>
</dbReference>
<sequence length="349" mass="35085">MALADSTTIGQLVTVAGAPTNQLYGYGLVVGLAGTGDQTTQVPYTQQTILNMLRNMGISMTNVTTMQPYDVASVMVTAEVPAFAHAGQHVDVTVSAIGNATSIAGGVLLPTPLRGGNGQVYAQAQGPLLVSGFATSAGGNTTSVNVPTVGNLPGGAILSNTIQANYNINGNSALLLDTPSFETAQRISDVINAAYGGNAASAASPGEVDINANGQNPMRFMANVLSLPITTPQQPPTIIVDAQSGTIVMNAGVSLGPAVVSHGDLTVNIQTQNAVSQPGPFSNGVTVGVQNTVVSAKQGKAQVINLPHAATLQDVAAALNAVGASPSDLIAIIEALKQAGAINGNIKVI</sequence>
<evidence type="ECO:0000256" key="8">
    <source>
        <dbReference type="HAMAP-Rule" id="MF_00416"/>
    </source>
</evidence>
<dbReference type="GO" id="GO:0009428">
    <property type="term" value="C:bacterial-type flagellum basal body, distal rod, P ring"/>
    <property type="evidence" value="ECO:0007669"/>
    <property type="project" value="InterPro"/>
</dbReference>
<evidence type="ECO:0000256" key="7">
    <source>
        <dbReference type="ARBA" id="ARBA00032344"/>
    </source>
</evidence>
<keyword evidence="4" id="KW-0732">Signal</keyword>
<evidence type="ECO:0000256" key="4">
    <source>
        <dbReference type="ARBA" id="ARBA00022729"/>
    </source>
</evidence>
<evidence type="ECO:0000256" key="1">
    <source>
        <dbReference type="ARBA" id="ARBA00002591"/>
    </source>
</evidence>
<dbReference type="GO" id="GO:0005198">
    <property type="term" value="F:structural molecule activity"/>
    <property type="evidence" value="ECO:0007669"/>
    <property type="project" value="InterPro"/>
</dbReference>
<comment type="subcellular location">
    <subcellularLocation>
        <location evidence="2 8">Bacterial flagellum basal body</location>
    </subcellularLocation>
</comment>
<dbReference type="Pfam" id="PF02119">
    <property type="entry name" value="FlgI"/>
    <property type="match status" value="1"/>
</dbReference>
<accession>A0A840VD08</accession>
<proteinExistence type="inferred from homology"/>
<dbReference type="EMBL" id="JACHFJ010000009">
    <property type="protein sequence ID" value="MBB5373733.1"/>
    <property type="molecule type" value="Genomic_DNA"/>
</dbReference>
<dbReference type="NCBIfam" id="NF003676">
    <property type="entry name" value="PRK05303.1"/>
    <property type="match status" value="1"/>
</dbReference>
<dbReference type="InterPro" id="IPR001782">
    <property type="entry name" value="Flag_FlgI"/>
</dbReference>
<keyword evidence="5" id="KW-0574">Periplasm</keyword>
<dbReference type="GO" id="GO:0030288">
    <property type="term" value="C:outer membrane-bounded periplasmic space"/>
    <property type="evidence" value="ECO:0007669"/>
    <property type="project" value="InterPro"/>
</dbReference>
<protein>
    <recommendedName>
        <fullName evidence="3 8">Flagellar P-ring protein</fullName>
    </recommendedName>
    <alternativeName>
        <fullName evidence="7 8">Basal body P-ring protein</fullName>
    </alternativeName>
</protein>
<name>A0A840VD08_9PROT</name>
<keyword evidence="9" id="KW-0282">Flagellum</keyword>
<gene>
    <name evidence="8" type="primary">flgI</name>
    <name evidence="9" type="ORF">HNP71_001998</name>
</gene>
<evidence type="ECO:0000313" key="9">
    <source>
        <dbReference type="EMBL" id="MBB5373733.1"/>
    </source>
</evidence>
<keyword evidence="9" id="KW-0966">Cell projection</keyword>
<keyword evidence="6 8" id="KW-0975">Bacterial flagellum</keyword>
<evidence type="ECO:0000256" key="2">
    <source>
        <dbReference type="ARBA" id="ARBA00004117"/>
    </source>
</evidence>
<comment type="caution">
    <text evidence="9">The sequence shown here is derived from an EMBL/GenBank/DDBJ whole genome shotgun (WGS) entry which is preliminary data.</text>
</comment>
<reference evidence="9 10" key="1">
    <citation type="submission" date="2020-08" db="EMBL/GenBank/DDBJ databases">
        <title>Genomic Encyclopedia of Type Strains, Phase IV (KMG-IV): sequencing the most valuable type-strain genomes for metagenomic binning, comparative biology and taxonomic classification.</title>
        <authorList>
            <person name="Goeker M."/>
        </authorList>
    </citation>
    <scope>NUCLEOTIDE SEQUENCE [LARGE SCALE GENOMIC DNA]</scope>
    <source>
        <strain evidence="9 10">DSM 27026</strain>
    </source>
</reference>
<dbReference type="HAMAP" id="MF_00416">
    <property type="entry name" value="FlgI"/>
    <property type="match status" value="1"/>
</dbReference>
<organism evidence="9 10">
    <name type="scientific">Acidocella aromatica</name>
    <dbReference type="NCBI Taxonomy" id="1303579"/>
    <lineage>
        <taxon>Bacteria</taxon>
        <taxon>Pseudomonadati</taxon>
        <taxon>Pseudomonadota</taxon>
        <taxon>Alphaproteobacteria</taxon>
        <taxon>Acetobacterales</taxon>
        <taxon>Acidocellaceae</taxon>
        <taxon>Acidocella</taxon>
    </lineage>
</organism>